<feature type="non-terminal residue" evidence="1">
    <location>
        <position position="1"/>
    </location>
</feature>
<name>A0A0B6Y3J6_9EUPU</name>
<sequence>WFRIESFMKLCLAGLKDVDRHVASGEILGVNLLLEDVLRTGLSGLTLTHDLESQSHGQSRNHSQSV</sequence>
<protein>
    <submittedName>
        <fullName evidence="1">Uncharacterized protein</fullName>
    </submittedName>
</protein>
<evidence type="ECO:0000313" key="1">
    <source>
        <dbReference type="EMBL" id="CEK50100.1"/>
    </source>
</evidence>
<reference evidence="1" key="1">
    <citation type="submission" date="2014-12" db="EMBL/GenBank/DDBJ databases">
        <title>Insight into the proteome of Arion vulgaris.</title>
        <authorList>
            <person name="Aradska J."/>
            <person name="Bulat T."/>
            <person name="Smidak R."/>
            <person name="Sarate P."/>
            <person name="Gangsoo J."/>
            <person name="Sialana F."/>
            <person name="Bilban M."/>
            <person name="Lubec G."/>
        </authorList>
    </citation>
    <scope>NUCLEOTIDE SEQUENCE</scope>
    <source>
        <tissue evidence="1">Skin</tissue>
    </source>
</reference>
<dbReference type="EMBL" id="HACG01003235">
    <property type="protein sequence ID" value="CEK50100.1"/>
    <property type="molecule type" value="Transcribed_RNA"/>
</dbReference>
<organism evidence="1">
    <name type="scientific">Arion vulgaris</name>
    <dbReference type="NCBI Taxonomy" id="1028688"/>
    <lineage>
        <taxon>Eukaryota</taxon>
        <taxon>Metazoa</taxon>
        <taxon>Spiralia</taxon>
        <taxon>Lophotrochozoa</taxon>
        <taxon>Mollusca</taxon>
        <taxon>Gastropoda</taxon>
        <taxon>Heterobranchia</taxon>
        <taxon>Euthyneura</taxon>
        <taxon>Panpulmonata</taxon>
        <taxon>Eupulmonata</taxon>
        <taxon>Stylommatophora</taxon>
        <taxon>Helicina</taxon>
        <taxon>Arionoidea</taxon>
        <taxon>Arionidae</taxon>
        <taxon>Arion</taxon>
    </lineage>
</organism>
<feature type="non-terminal residue" evidence="1">
    <location>
        <position position="66"/>
    </location>
</feature>
<dbReference type="AlphaFoldDB" id="A0A0B6Y3J6"/>
<proteinExistence type="predicted"/>
<gene>
    <name evidence="1" type="primary">ORF9855</name>
</gene>
<accession>A0A0B6Y3J6</accession>